<evidence type="ECO:0000256" key="2">
    <source>
        <dbReference type="ARBA" id="ARBA00022475"/>
    </source>
</evidence>
<feature type="region of interest" description="Disordered" evidence="6">
    <location>
        <begin position="85"/>
        <end position="113"/>
    </location>
</feature>
<dbReference type="EMBL" id="CP026721">
    <property type="protein sequence ID" value="QAV33253.1"/>
    <property type="molecule type" value="Genomic_DNA"/>
</dbReference>
<evidence type="ECO:0000313" key="9">
    <source>
        <dbReference type="Proteomes" id="UP000288947"/>
    </source>
</evidence>
<evidence type="ECO:0000256" key="5">
    <source>
        <dbReference type="ARBA" id="ARBA00023136"/>
    </source>
</evidence>
<name>A0ABX5QSX1_9BACT</name>
<keyword evidence="9" id="KW-1185">Reference proteome</keyword>
<sequence>MPIEATVTQLSQTLQATQLINEAASLVQTTAQTATQTTSLPIELTVTIVGITTVFLVFVILYAIFKLMEYFGVSKNKQMKIPSVKAPGETREEQSIQTTQNISEKSIQPTSQTKVDESEEIAAVFGAIYAVLGTNVVVRSVTKVPPNATRTTRIKGQRGWEEWRTYGWRGGNRW</sequence>
<proteinExistence type="predicted"/>
<dbReference type="InterPro" id="IPR005899">
    <property type="entry name" value="Na_pump_deCOase"/>
</dbReference>
<dbReference type="RefSeq" id="WP_090222042.1">
    <property type="nucleotide sequence ID" value="NZ_CP026721.1"/>
</dbReference>
<evidence type="ECO:0000313" key="8">
    <source>
        <dbReference type="EMBL" id="QAV33253.1"/>
    </source>
</evidence>
<evidence type="ECO:0000256" key="7">
    <source>
        <dbReference type="SAM" id="Phobius"/>
    </source>
</evidence>
<comment type="subcellular location">
    <subcellularLocation>
        <location evidence="1">Cell membrane</location>
    </subcellularLocation>
</comment>
<dbReference type="Proteomes" id="UP000288947">
    <property type="component" value="Chromosome"/>
</dbReference>
<keyword evidence="4 7" id="KW-1133">Transmembrane helix</keyword>
<keyword evidence="3 7" id="KW-0812">Transmembrane</keyword>
<gene>
    <name evidence="8" type="ORF">CBS1_05635</name>
</gene>
<feature type="compositionally biased region" description="Polar residues" evidence="6">
    <location>
        <begin position="95"/>
        <end position="113"/>
    </location>
</feature>
<dbReference type="Pfam" id="PF04277">
    <property type="entry name" value="OAD_gamma"/>
    <property type="match status" value="1"/>
</dbReference>
<reference evidence="8 9" key="1">
    <citation type="submission" date="2018-01" db="EMBL/GenBank/DDBJ databases">
        <title>The whole genome sequencing and assembly of Fervidobacterium changbaicum CBS-1 strain.</title>
        <authorList>
            <person name="Kim J.-Y."/>
            <person name="Park M.-K."/>
            <person name="Yi H."/>
            <person name="Bahn Y.-S."/>
            <person name="Kim J.F."/>
            <person name="Lee D.-W."/>
        </authorList>
    </citation>
    <scope>NUCLEOTIDE SEQUENCE [LARGE SCALE GENOMIC DNA]</scope>
    <source>
        <strain evidence="8 9">CBS-1</strain>
    </source>
</reference>
<protein>
    <submittedName>
        <fullName evidence="8">Oxaloacetate decarboxylase, gamma chain</fullName>
    </submittedName>
</protein>
<evidence type="ECO:0000256" key="4">
    <source>
        <dbReference type="ARBA" id="ARBA00022989"/>
    </source>
</evidence>
<feature type="transmembrane region" description="Helical" evidence="7">
    <location>
        <begin position="44"/>
        <end position="65"/>
    </location>
</feature>
<evidence type="ECO:0000256" key="3">
    <source>
        <dbReference type="ARBA" id="ARBA00022692"/>
    </source>
</evidence>
<accession>A0ABX5QSX1</accession>
<evidence type="ECO:0000256" key="6">
    <source>
        <dbReference type="SAM" id="MobiDB-lite"/>
    </source>
</evidence>
<organism evidence="8 9">
    <name type="scientific">Fervidobacterium changbaicum</name>
    <dbReference type="NCBI Taxonomy" id="310769"/>
    <lineage>
        <taxon>Bacteria</taxon>
        <taxon>Thermotogati</taxon>
        <taxon>Thermotogota</taxon>
        <taxon>Thermotogae</taxon>
        <taxon>Thermotogales</taxon>
        <taxon>Fervidobacteriaceae</taxon>
        <taxon>Fervidobacterium</taxon>
    </lineage>
</organism>
<keyword evidence="2" id="KW-1003">Cell membrane</keyword>
<keyword evidence="5 7" id="KW-0472">Membrane</keyword>
<evidence type="ECO:0000256" key="1">
    <source>
        <dbReference type="ARBA" id="ARBA00004236"/>
    </source>
</evidence>